<reference evidence="2" key="1">
    <citation type="journal article" date="2021" name="Front. Microbiol.">
        <title>Comprehensive Comparative Genomics and Phenotyping of Methylobacterium Species.</title>
        <authorList>
            <person name="Alessa O."/>
            <person name="Ogura Y."/>
            <person name="Fujitani Y."/>
            <person name="Takami H."/>
            <person name="Hayashi T."/>
            <person name="Sahin N."/>
            <person name="Tani A."/>
        </authorList>
    </citation>
    <scope>NUCLEOTIDE SEQUENCE</scope>
    <source>
        <strain evidence="2">DSM 17168</strain>
    </source>
</reference>
<proteinExistence type="predicted"/>
<dbReference type="EMBL" id="BPQQ01000101">
    <property type="protein sequence ID" value="GJE04060.1"/>
    <property type="molecule type" value="Genomic_DNA"/>
</dbReference>
<protein>
    <submittedName>
        <fullName evidence="2">Uncharacterized protein</fullName>
    </submittedName>
</protein>
<keyword evidence="3" id="KW-1185">Reference proteome</keyword>
<reference evidence="2" key="2">
    <citation type="submission" date="2021-08" db="EMBL/GenBank/DDBJ databases">
        <authorList>
            <person name="Tani A."/>
            <person name="Ola A."/>
            <person name="Ogura Y."/>
            <person name="Katsura K."/>
            <person name="Hayashi T."/>
        </authorList>
    </citation>
    <scope>NUCLEOTIDE SEQUENCE</scope>
    <source>
        <strain evidence="2">DSM 17168</strain>
    </source>
</reference>
<comment type="caution">
    <text evidence="2">The sequence shown here is derived from an EMBL/GenBank/DDBJ whole genome shotgun (WGS) entry which is preliminary data.</text>
</comment>
<evidence type="ECO:0000313" key="2">
    <source>
        <dbReference type="EMBL" id="GJE04060.1"/>
    </source>
</evidence>
<evidence type="ECO:0000256" key="1">
    <source>
        <dbReference type="SAM" id="MobiDB-lite"/>
    </source>
</evidence>
<dbReference type="Proteomes" id="UP001055153">
    <property type="component" value="Unassembled WGS sequence"/>
</dbReference>
<accession>A0ABQ4SNG9</accession>
<name>A0ABQ4SNG9_9HYPH</name>
<sequence>MVQTKPGSQTIDETDCPVPLATLGALYRGDAETIDTIVAGIPDRTRARLAAYLYGKSHTHEIGLRVAATCAETDLVQVAGVAGAVLYAQSRSRPPRPAERISPTGRRISLAGSTRSRHA</sequence>
<evidence type="ECO:0000313" key="3">
    <source>
        <dbReference type="Proteomes" id="UP001055153"/>
    </source>
</evidence>
<organism evidence="2 3">
    <name type="scientific">Methylobacterium isbiliense</name>
    <dbReference type="NCBI Taxonomy" id="315478"/>
    <lineage>
        <taxon>Bacteria</taxon>
        <taxon>Pseudomonadati</taxon>
        <taxon>Pseudomonadota</taxon>
        <taxon>Alphaproteobacteria</taxon>
        <taxon>Hyphomicrobiales</taxon>
        <taxon>Methylobacteriaceae</taxon>
        <taxon>Methylobacterium</taxon>
    </lineage>
</organism>
<gene>
    <name evidence="2" type="ORF">GMJLKIPL_6020</name>
</gene>
<feature type="region of interest" description="Disordered" evidence="1">
    <location>
        <begin position="89"/>
        <end position="119"/>
    </location>
</feature>
<dbReference type="RefSeq" id="WP_238241432.1">
    <property type="nucleotide sequence ID" value="NZ_BPQQ01000101.1"/>
</dbReference>